<organism evidence="2 3">
    <name type="scientific">Massilia arenae</name>
    <dbReference type="NCBI Taxonomy" id="2603288"/>
    <lineage>
        <taxon>Bacteria</taxon>
        <taxon>Pseudomonadati</taxon>
        <taxon>Pseudomonadota</taxon>
        <taxon>Betaproteobacteria</taxon>
        <taxon>Burkholderiales</taxon>
        <taxon>Oxalobacteraceae</taxon>
        <taxon>Telluria group</taxon>
        <taxon>Massilia</taxon>
    </lineage>
</organism>
<evidence type="ECO:0000313" key="2">
    <source>
        <dbReference type="EMBL" id="TXF98430.1"/>
    </source>
</evidence>
<feature type="region of interest" description="Disordered" evidence="1">
    <location>
        <begin position="75"/>
        <end position="115"/>
    </location>
</feature>
<dbReference type="RefSeq" id="WP_147935967.1">
    <property type="nucleotide sequence ID" value="NZ_VPFD01000018.1"/>
</dbReference>
<evidence type="ECO:0000313" key="3">
    <source>
        <dbReference type="Proteomes" id="UP000321413"/>
    </source>
</evidence>
<dbReference type="Proteomes" id="UP000321413">
    <property type="component" value="Unassembled WGS sequence"/>
</dbReference>
<comment type="caution">
    <text evidence="2">The sequence shown here is derived from an EMBL/GenBank/DDBJ whole genome shotgun (WGS) entry which is preliminary data.</text>
</comment>
<proteinExistence type="predicted"/>
<keyword evidence="3" id="KW-1185">Reference proteome</keyword>
<sequence length="460" mass="48144">MTSFHHCVRKDSVNNSTRLQPKAKLMVLAPVFAALAACGGSDPASIDPASISLAEVETSVRPADYAPDTAATTAADAPVTDASPDGQSVADAPTTAADAPAAATETPTGNKSLASVTAVGGRDPLKQPFASNSIWNMPIGSGARFVRANLNSRPGNNIWAQMPGIDDEKIILKPTAPLVNINYSSAAWTGRNRCSATGGLMYQVPMPSNYVIPNTNKNSSAVFLMRDGRTLVQTQPVARCTAGGPATSFAKFSNVDLYDSGITGAHGGSGLSAIGGSIRLGELRPGTTTGPRHALKVNVYAKEALFRCTTRSACSRWPATTSDSYAVGWYGSATGNGNTAMKMGALLAIPGSTSITSLRLETTPAKQLAWTLQNYGAYIVDDTYAPGFDISAEDGPDGSKRAEFRRDWGFDMNQKVQGNTAWMRDIQRLMRALNVVDNNSPTSIGGGGTPRQPLAPAIAP</sequence>
<protein>
    <submittedName>
        <fullName evidence="2">Uncharacterized protein</fullName>
    </submittedName>
</protein>
<reference evidence="2 3" key="1">
    <citation type="submission" date="2019-08" db="EMBL/GenBank/DDBJ databases">
        <title>Massilia golmudensis sp. nov., isolated from sand in the Qinghai-Tibetan Plateau.</title>
        <authorList>
            <person name="Zhang B."/>
        </authorList>
    </citation>
    <scope>NUCLEOTIDE SEQUENCE [LARGE SCALE GENOMIC DNA]</scope>
    <source>
        <strain evidence="2 3">GEM5</strain>
    </source>
</reference>
<feature type="compositionally biased region" description="Low complexity" evidence="1">
    <location>
        <begin position="75"/>
        <end position="108"/>
    </location>
</feature>
<evidence type="ECO:0000256" key="1">
    <source>
        <dbReference type="SAM" id="MobiDB-lite"/>
    </source>
</evidence>
<feature type="region of interest" description="Disordered" evidence="1">
    <location>
        <begin position="439"/>
        <end position="460"/>
    </location>
</feature>
<accession>A0A5C7FZY1</accession>
<gene>
    <name evidence="2" type="ORF">FVD38_17375</name>
</gene>
<dbReference type="AlphaFoldDB" id="A0A5C7FZY1"/>
<name>A0A5C7FZY1_9BURK</name>
<dbReference type="EMBL" id="VPFD01000018">
    <property type="protein sequence ID" value="TXF98430.1"/>
    <property type="molecule type" value="Genomic_DNA"/>
</dbReference>